<dbReference type="OrthoDB" id="42907at2759"/>
<dbReference type="Proteomes" id="UP000660262">
    <property type="component" value="Unassembled WGS sequence"/>
</dbReference>
<gene>
    <name evidence="1" type="ORF">PPROV_000586400</name>
</gene>
<proteinExistence type="predicted"/>
<dbReference type="AlphaFoldDB" id="A0A830HNR6"/>
<organism evidence="1 2">
    <name type="scientific">Pycnococcus provasolii</name>
    <dbReference type="NCBI Taxonomy" id="41880"/>
    <lineage>
        <taxon>Eukaryota</taxon>
        <taxon>Viridiplantae</taxon>
        <taxon>Chlorophyta</taxon>
        <taxon>Pseudoscourfieldiophyceae</taxon>
        <taxon>Pseudoscourfieldiales</taxon>
        <taxon>Pycnococcaceae</taxon>
        <taxon>Pycnococcus</taxon>
    </lineage>
</organism>
<sequence>MTGAYVLVDGGYVKYAQLMAPFKTTTDAAKALWSKRLESVRKEVEALLVDVAASAEQRLKRADRIAELSA</sequence>
<name>A0A830HNR6_9CHLO</name>
<comment type="caution">
    <text evidence="1">The sequence shown here is derived from an EMBL/GenBank/DDBJ whole genome shotgun (WGS) entry which is preliminary data.</text>
</comment>
<accession>A0A830HNR6</accession>
<protein>
    <submittedName>
        <fullName evidence="1">Uncharacterized protein</fullName>
    </submittedName>
</protein>
<evidence type="ECO:0000313" key="1">
    <source>
        <dbReference type="EMBL" id="GHP07121.1"/>
    </source>
</evidence>
<dbReference type="EMBL" id="BNJQ01000015">
    <property type="protein sequence ID" value="GHP07121.1"/>
    <property type="molecule type" value="Genomic_DNA"/>
</dbReference>
<keyword evidence="2" id="KW-1185">Reference proteome</keyword>
<reference evidence="1" key="1">
    <citation type="submission" date="2020-10" db="EMBL/GenBank/DDBJ databases">
        <title>Unveiling of a novel bifunctional photoreceptor, Dualchrome1, isolated from a cosmopolitan green alga.</title>
        <authorList>
            <person name="Suzuki S."/>
            <person name="Kawachi M."/>
        </authorList>
    </citation>
    <scope>NUCLEOTIDE SEQUENCE</scope>
    <source>
        <strain evidence="1">NIES 2893</strain>
    </source>
</reference>
<evidence type="ECO:0000313" key="2">
    <source>
        <dbReference type="Proteomes" id="UP000660262"/>
    </source>
</evidence>